<reference evidence="4" key="2">
    <citation type="submission" date="2020-10" db="EMBL/GenBank/DDBJ databases">
        <authorList>
            <person name="Scholz U."/>
            <person name="Mascher M."/>
            <person name="Fiebig A."/>
        </authorList>
    </citation>
    <scope>NUCLEOTIDE SEQUENCE [LARGE SCALE GENOMIC DNA]</scope>
    <source>
        <strain evidence="4">cv. Morex</strain>
    </source>
</reference>
<keyword evidence="2" id="KW-1133">Transmembrane helix</keyword>
<reference evidence="4" key="3">
    <citation type="submission" date="2022-01" db="UniProtKB">
        <authorList>
            <consortium name="EnsemblPlants"/>
        </authorList>
    </citation>
    <scope>IDENTIFICATION</scope>
    <source>
        <strain evidence="4">subsp. vulgare</strain>
    </source>
</reference>
<proteinExistence type="predicted"/>
<protein>
    <recommendedName>
        <fullName evidence="3">PGG domain-containing protein</fullName>
    </recommendedName>
</protein>
<evidence type="ECO:0000256" key="2">
    <source>
        <dbReference type="SAM" id="Phobius"/>
    </source>
</evidence>
<dbReference type="Gramene" id="HORVU.MOREX.r3.1HG0003910.1">
    <property type="protein sequence ID" value="HORVU.MOREX.r3.1HG0003910.1.CDS1"/>
    <property type="gene ID" value="HORVU.MOREX.r3.1HG0003910"/>
</dbReference>
<accession>A0A8I6WM27</accession>
<feature type="region of interest" description="Disordered" evidence="1">
    <location>
        <begin position="81"/>
        <end position="100"/>
    </location>
</feature>
<dbReference type="OMA" id="EACHDIE"/>
<evidence type="ECO:0000259" key="3">
    <source>
        <dbReference type="Pfam" id="PF13962"/>
    </source>
</evidence>
<dbReference type="EnsemblPlants" id="HORVU.MOREX.r3.1HG0003910.1">
    <property type="protein sequence ID" value="HORVU.MOREX.r3.1HG0003910.1.CDS1"/>
    <property type="gene ID" value="HORVU.MOREX.r3.1HG0003910"/>
</dbReference>
<keyword evidence="2" id="KW-0472">Membrane</keyword>
<name>A0A8I6WM27_HORVV</name>
<keyword evidence="5" id="KW-1185">Reference proteome</keyword>
<feature type="transmembrane region" description="Helical" evidence="2">
    <location>
        <begin position="220"/>
        <end position="244"/>
    </location>
</feature>
<organism evidence="4 5">
    <name type="scientific">Hordeum vulgare subsp. vulgare</name>
    <name type="common">Domesticated barley</name>
    <dbReference type="NCBI Taxonomy" id="112509"/>
    <lineage>
        <taxon>Eukaryota</taxon>
        <taxon>Viridiplantae</taxon>
        <taxon>Streptophyta</taxon>
        <taxon>Embryophyta</taxon>
        <taxon>Tracheophyta</taxon>
        <taxon>Spermatophyta</taxon>
        <taxon>Magnoliopsida</taxon>
        <taxon>Liliopsida</taxon>
        <taxon>Poales</taxon>
        <taxon>Poaceae</taxon>
        <taxon>BOP clade</taxon>
        <taxon>Pooideae</taxon>
        <taxon>Triticodae</taxon>
        <taxon>Triticeae</taxon>
        <taxon>Hordeinae</taxon>
        <taxon>Hordeum</taxon>
    </lineage>
</organism>
<evidence type="ECO:0000313" key="4">
    <source>
        <dbReference type="EnsemblPlants" id="HORVU.MOREX.r3.1HG0003910.1.CDS1"/>
    </source>
</evidence>
<reference evidence="5" key="1">
    <citation type="journal article" date="2012" name="Nature">
        <title>A physical, genetic and functional sequence assembly of the barley genome.</title>
        <authorList>
            <consortium name="The International Barley Genome Sequencing Consortium"/>
            <person name="Mayer K.F."/>
            <person name="Waugh R."/>
            <person name="Brown J.W."/>
            <person name="Schulman A."/>
            <person name="Langridge P."/>
            <person name="Platzer M."/>
            <person name="Fincher G.B."/>
            <person name="Muehlbauer G.J."/>
            <person name="Sato K."/>
            <person name="Close T.J."/>
            <person name="Wise R.P."/>
            <person name="Stein N."/>
        </authorList>
    </citation>
    <scope>NUCLEOTIDE SEQUENCE [LARGE SCALE GENOMIC DNA]</scope>
    <source>
        <strain evidence="5">cv. Morex</strain>
    </source>
</reference>
<dbReference type="Proteomes" id="UP000011116">
    <property type="component" value="Chromosome 1H"/>
</dbReference>
<sequence length="247" mass="26666">MELTDQIIFEACHDIEGISRLLALATHGSCAIRPMSPAVAPPTAASGPDPPAKQPPEVEIITMRVAATTDSSPAVVQACGRDDNAPGVEQARHKDANSRRKADRELRGWLMVLTTVIASITYASGLNPPSGFQGGDGERVTPVRPPRHKPHEVHDLLLLQPTRPPSRCLSPSCMLLVASEDLRRLAKVKVLEIIVAMDVLALLMAYIVGSTFRLKQLGVCAGLVLIVPVALIVMSSRVCGRYFWDEL</sequence>
<feature type="transmembrane region" description="Helical" evidence="2">
    <location>
        <begin position="108"/>
        <end position="126"/>
    </location>
</feature>
<keyword evidence="2" id="KW-0812">Transmembrane</keyword>
<evidence type="ECO:0000256" key="1">
    <source>
        <dbReference type="SAM" id="MobiDB-lite"/>
    </source>
</evidence>
<feature type="transmembrane region" description="Helical" evidence="2">
    <location>
        <begin position="190"/>
        <end position="208"/>
    </location>
</feature>
<dbReference type="AlphaFoldDB" id="A0A8I6WM27"/>
<feature type="domain" description="PGG" evidence="3">
    <location>
        <begin position="104"/>
        <end position="134"/>
    </location>
</feature>
<dbReference type="InterPro" id="IPR026961">
    <property type="entry name" value="PGG_dom"/>
</dbReference>
<dbReference type="Pfam" id="PF13962">
    <property type="entry name" value="PGG"/>
    <property type="match status" value="1"/>
</dbReference>
<evidence type="ECO:0000313" key="5">
    <source>
        <dbReference type="Proteomes" id="UP000011116"/>
    </source>
</evidence>